<dbReference type="Proteomes" id="UP000660380">
    <property type="component" value="Unassembled WGS sequence"/>
</dbReference>
<sequence>MDKKDIGDDSKFREWKNKTVNSLRYARIICLLVSGKDINFVAKEIGVSVRTIERYFNDEQFQYTLTTAIKLTFRKGIVDAALFADKAIQILIEISEDNTNSVKYRLQAIQMIFTICLQSNLQNLQETPADTTANRLSKQAQLLSSVRTVEDLIGVNDSRELVHKIKIENQKNLWQELYPNTDFPDEDIYQRLFNDSPM</sequence>
<organism evidence="1 2">
    <name type="scientific">Scytonema hofmannii FACHB-248</name>
    <dbReference type="NCBI Taxonomy" id="1842502"/>
    <lineage>
        <taxon>Bacteria</taxon>
        <taxon>Bacillati</taxon>
        <taxon>Cyanobacteriota</taxon>
        <taxon>Cyanophyceae</taxon>
        <taxon>Nostocales</taxon>
        <taxon>Scytonemataceae</taxon>
        <taxon>Scytonema</taxon>
    </lineage>
</organism>
<evidence type="ECO:0000313" key="1">
    <source>
        <dbReference type="EMBL" id="MBD2608377.1"/>
    </source>
</evidence>
<evidence type="ECO:0000313" key="2">
    <source>
        <dbReference type="Proteomes" id="UP000660380"/>
    </source>
</evidence>
<name>A0ABR8GYU1_9CYAN</name>
<dbReference type="RefSeq" id="WP_029630633.1">
    <property type="nucleotide sequence ID" value="NZ_JACJTA010000092.1"/>
</dbReference>
<gene>
    <name evidence="1" type="ORF">H6G81_28625</name>
</gene>
<dbReference type="EMBL" id="JACJTA010000092">
    <property type="protein sequence ID" value="MBD2608377.1"/>
    <property type="molecule type" value="Genomic_DNA"/>
</dbReference>
<reference evidence="1 2" key="1">
    <citation type="journal article" date="2020" name="ISME J.">
        <title>Comparative genomics reveals insights into cyanobacterial evolution and habitat adaptation.</title>
        <authorList>
            <person name="Chen M.Y."/>
            <person name="Teng W.K."/>
            <person name="Zhao L."/>
            <person name="Hu C.X."/>
            <person name="Zhou Y.K."/>
            <person name="Han B.P."/>
            <person name="Song L.R."/>
            <person name="Shu W.S."/>
        </authorList>
    </citation>
    <scope>NUCLEOTIDE SEQUENCE [LARGE SCALE GENOMIC DNA]</scope>
    <source>
        <strain evidence="1 2">FACHB-248</strain>
    </source>
</reference>
<comment type="caution">
    <text evidence="1">The sequence shown here is derived from an EMBL/GenBank/DDBJ whole genome shotgun (WGS) entry which is preliminary data.</text>
</comment>
<accession>A0ABR8GYU1</accession>
<keyword evidence="2" id="KW-1185">Reference proteome</keyword>
<proteinExistence type="predicted"/>
<protein>
    <submittedName>
        <fullName evidence="1">Uncharacterized protein</fullName>
    </submittedName>
</protein>